<keyword evidence="2" id="KW-1185">Reference proteome</keyword>
<proteinExistence type="predicted"/>
<organism evidence="1 2">
    <name type="scientific">Aphis craccivora</name>
    <name type="common">Cowpea aphid</name>
    <dbReference type="NCBI Taxonomy" id="307492"/>
    <lineage>
        <taxon>Eukaryota</taxon>
        <taxon>Metazoa</taxon>
        <taxon>Ecdysozoa</taxon>
        <taxon>Arthropoda</taxon>
        <taxon>Hexapoda</taxon>
        <taxon>Insecta</taxon>
        <taxon>Pterygota</taxon>
        <taxon>Neoptera</taxon>
        <taxon>Paraneoptera</taxon>
        <taxon>Hemiptera</taxon>
        <taxon>Sternorrhyncha</taxon>
        <taxon>Aphidomorpha</taxon>
        <taxon>Aphidoidea</taxon>
        <taxon>Aphididae</taxon>
        <taxon>Aphidini</taxon>
        <taxon>Aphis</taxon>
        <taxon>Aphis</taxon>
    </lineage>
</organism>
<dbReference type="Proteomes" id="UP000478052">
    <property type="component" value="Unassembled WGS sequence"/>
</dbReference>
<evidence type="ECO:0008006" key="3">
    <source>
        <dbReference type="Google" id="ProtNLM"/>
    </source>
</evidence>
<evidence type="ECO:0000313" key="2">
    <source>
        <dbReference type="Proteomes" id="UP000478052"/>
    </source>
</evidence>
<name>A0A6G0ZAZ3_APHCR</name>
<reference evidence="1 2" key="1">
    <citation type="submission" date="2019-08" db="EMBL/GenBank/DDBJ databases">
        <title>Whole genome of Aphis craccivora.</title>
        <authorList>
            <person name="Voronova N.V."/>
            <person name="Shulinski R.S."/>
            <person name="Bandarenka Y.V."/>
            <person name="Zhorov D.G."/>
            <person name="Warner D."/>
        </authorList>
    </citation>
    <scope>NUCLEOTIDE SEQUENCE [LARGE SCALE GENOMIC DNA]</scope>
    <source>
        <strain evidence="1">180601</strain>
        <tissue evidence="1">Whole Body</tissue>
    </source>
</reference>
<dbReference type="AlphaFoldDB" id="A0A6G0ZAZ3"/>
<dbReference type="OrthoDB" id="691673at2759"/>
<sequence length="188" mass="21943">MNKILITEELSRNTKYIRIMKSPKKRKRISRSAQEVKDLLAIFKEKNIMSALDLKRYRNGEILGGVQIEIKAKGYNKTIDRIRAKWKALKDLYKDTKYFNWKSGHDRKDGGEWGEELDELLKTRPSVKPLELIPPNWIINNDYTNYIDIVETSSTAEGPELSTEIINLVKPAKPQKKCSLDYPWVDYP</sequence>
<comment type="caution">
    <text evidence="1">The sequence shown here is derived from an EMBL/GenBank/DDBJ whole genome shotgun (WGS) entry which is preliminary data.</text>
</comment>
<accession>A0A6G0ZAZ3</accession>
<evidence type="ECO:0000313" key="1">
    <source>
        <dbReference type="EMBL" id="KAF0767798.1"/>
    </source>
</evidence>
<dbReference type="EMBL" id="VUJU01000890">
    <property type="protein sequence ID" value="KAF0767798.1"/>
    <property type="molecule type" value="Genomic_DNA"/>
</dbReference>
<protein>
    <recommendedName>
        <fullName evidence="3">Myb/SANT-like domain-containing protein</fullName>
    </recommendedName>
</protein>
<gene>
    <name evidence="1" type="ORF">FWK35_00016079</name>
</gene>